<dbReference type="Proteomes" id="UP000541444">
    <property type="component" value="Unassembled WGS sequence"/>
</dbReference>
<gene>
    <name evidence="1" type="ORF">GIB67_031256</name>
</gene>
<protein>
    <submittedName>
        <fullName evidence="1">Uncharacterized protein</fullName>
    </submittedName>
</protein>
<dbReference type="EMBL" id="JACGCM010000723">
    <property type="protein sequence ID" value="KAF6167673.1"/>
    <property type="molecule type" value="Genomic_DNA"/>
</dbReference>
<evidence type="ECO:0000313" key="2">
    <source>
        <dbReference type="Proteomes" id="UP000541444"/>
    </source>
</evidence>
<reference evidence="1 2" key="1">
    <citation type="journal article" date="2020" name="IScience">
        <title>Genome Sequencing of the Endangered Kingdonia uniflora (Circaeasteraceae, Ranunculales) Reveals Potential Mechanisms of Evolutionary Specialization.</title>
        <authorList>
            <person name="Sun Y."/>
            <person name="Deng T."/>
            <person name="Zhang A."/>
            <person name="Moore M.J."/>
            <person name="Landis J.B."/>
            <person name="Lin N."/>
            <person name="Zhang H."/>
            <person name="Zhang X."/>
            <person name="Huang J."/>
            <person name="Zhang X."/>
            <person name="Sun H."/>
            <person name="Wang H."/>
        </authorList>
    </citation>
    <scope>NUCLEOTIDE SEQUENCE [LARGE SCALE GENOMIC DNA]</scope>
    <source>
        <strain evidence="1">TB1705</strain>
        <tissue evidence="1">Leaf</tissue>
    </source>
</reference>
<dbReference type="AlphaFoldDB" id="A0A7J7NKP0"/>
<sequence length="56" mass="6487">QFASLKCQIKALEVWVVNHVCCLRFLRINFNLMAEIILEREVVGVGEESFFTSNQL</sequence>
<evidence type="ECO:0000313" key="1">
    <source>
        <dbReference type="EMBL" id="KAF6167673.1"/>
    </source>
</evidence>
<comment type="caution">
    <text evidence="1">The sequence shown here is derived from an EMBL/GenBank/DDBJ whole genome shotgun (WGS) entry which is preliminary data.</text>
</comment>
<proteinExistence type="predicted"/>
<name>A0A7J7NKP0_9MAGN</name>
<keyword evidence="2" id="KW-1185">Reference proteome</keyword>
<feature type="non-terminal residue" evidence="1">
    <location>
        <position position="1"/>
    </location>
</feature>
<organism evidence="1 2">
    <name type="scientific">Kingdonia uniflora</name>
    <dbReference type="NCBI Taxonomy" id="39325"/>
    <lineage>
        <taxon>Eukaryota</taxon>
        <taxon>Viridiplantae</taxon>
        <taxon>Streptophyta</taxon>
        <taxon>Embryophyta</taxon>
        <taxon>Tracheophyta</taxon>
        <taxon>Spermatophyta</taxon>
        <taxon>Magnoliopsida</taxon>
        <taxon>Ranunculales</taxon>
        <taxon>Circaeasteraceae</taxon>
        <taxon>Kingdonia</taxon>
    </lineage>
</organism>
<accession>A0A7J7NKP0</accession>